<gene>
    <name evidence="1" type="primary">FKS1_1</name>
    <name evidence="1" type="ORF">DSO57_1001018</name>
</gene>
<protein>
    <submittedName>
        <fullName evidence="1">1,3-beta-D-glucan synthase</fullName>
        <ecNumber evidence="1">2.4.1.34</ecNumber>
    </submittedName>
</protein>
<sequence length="1635" mass="186036">MASREMQTTSPSEGMPASPLQNEDESEYSEVASLSQGYNRPRTTEPSSMVSTFDIDLSRTLHVASTDEGRYFQYAPSSESLLAKLENRKFSKSRSSSVINSNSWASSINNMPSIDIPDPAHEPPYPAWALDNGAPLSTEDIYNIFINIRKCFGFQRGNMENMYEAMMNLLDSRASRMSCSMALTTLHADYIGGEYANFRKWLFCTGLYDDDPIPLTSPDLEEDPAAEGTKHISNRWRRRMEKIPCETKATQIAIYLLVWGEGLTLRYTPECLCFIFKLCLDHFFSQSHPLQPAPEGDFLKRVVTPLYNYIRDQGYEVIDGRYFKRERDHSDTIGYDDVNEFFWSRSHINRITLVDKQTRLMKLPLGERYSHLGEVAWKRSFCKTYKERRTAMHLLTNFSRIWVFHLVVFYYYLVYNAEFLYQQYTDTSKRPIVLDSRDYPAMLSLIAMGGGLGCLIVIVSSICELMFLPSSFVASRKITFRIICLVVLLVLCCGPFVYIQFFNRSSAASQALAIIQLVISVLTTVTLSVVPSNSLFTYNGKDEEHGGAAGLTHRSFTANYPALERKDRALSLGLWGLIIMCKLVESYFFIALSFKDMFRAMLDVDTSSCRDAIFGRLICSRMGYIALGVMTLLDLILFFLDTYFWYVVWNSIFSVAYSFYMGISILSPWRNIFSRLPKRIHAKVLATADMDVKYKPKFLTSQIWNSIVISMYRDHLLSIDHLQRLLYQQVPSEQEGKRTLKPPTFFVAQEDQSMNAEFFPAGSEAERRISFFAQSLSTVIPEPVSIESMPSFSVFTPHYGEKILLSLREIIREDSQNARVTLLEYLKSLHHIEWCNFVKDTKTLEQENALYPEDDMLPSSSDRLSEKSHNDDLPLYCIGFKSASPEYILRTRIWASLRSQTLYRTISGFMNYARALKTLYRVENPEMVRTYTNHPEMLQRKIDNMIQRKFRFVIAMQRYTSFNDSEREDVDFLLKAYPTLQIAYLAEENEGEDTRYFSCLIDGFCPILDDGSREPRFKIELPGHPILGDGKSDNQNQSIIFTRGEYMQLIDANQDHYLEEAMKVRSMLAEFEGFTVDTNVSPYSSIAADHFKPPVAIVGAREYIFSENIGVLGDVAAGKEQTFGTMTQRIMAKVGGKLHYGHPDFLNSIFMTTRGGISKAQKGLHLNEDIFAGMNAFQRGGRIKHTEYYQCGKGRDMGFSSVLSFNTKIGTGMGEQMLSREQYYLGTQLPLDRFLTFYFAHPGFHVNNVMIMLATQLIVVALLFISALSITVTPLCLKSDDPEATPTPEGCFNLRPIISWIVSTIISIFIVFGISYLPLFLQVFTEQGFTRTVVRLGKHFASLSPIFEIFVNQIYATSLLNNLSYGGATYIATGRGFATTRTPFATLYSRFASSSIYTGVRLLFMLLFVSIAMWVPHYIYFWVVALSLCLAPFLFNPHQFSRVEFILDYADFLRWLSAGNVDPNKHSWVAHCRLIRTRITGFRRTKLGQATANQVHLPRAHTTAIFIPQVLFPIITAMVMVLIYSFIGSMEGHRHGVARAMLFALGPVALNAAILLLLFPVSFFIGPILNICFKEFGSLVATIAHGWAVINLVAFFLLLLLLEKWNISYTILGGSGGDIHPAGPLPDHHRPDPDP</sequence>
<name>A0ACC2UTW1_9FUNG</name>
<keyword evidence="2" id="KW-1185">Reference proteome</keyword>
<dbReference type="EMBL" id="QTSX02000002">
    <property type="protein sequence ID" value="KAJ9090564.1"/>
    <property type="molecule type" value="Genomic_DNA"/>
</dbReference>
<evidence type="ECO:0000313" key="2">
    <source>
        <dbReference type="Proteomes" id="UP001165960"/>
    </source>
</evidence>
<dbReference type="Proteomes" id="UP001165960">
    <property type="component" value="Unassembled WGS sequence"/>
</dbReference>
<dbReference type="EC" id="2.4.1.34" evidence="1"/>
<organism evidence="1 2">
    <name type="scientific">Entomophthora muscae</name>
    <dbReference type="NCBI Taxonomy" id="34485"/>
    <lineage>
        <taxon>Eukaryota</taxon>
        <taxon>Fungi</taxon>
        <taxon>Fungi incertae sedis</taxon>
        <taxon>Zoopagomycota</taxon>
        <taxon>Entomophthoromycotina</taxon>
        <taxon>Entomophthoromycetes</taxon>
        <taxon>Entomophthorales</taxon>
        <taxon>Entomophthoraceae</taxon>
        <taxon>Entomophthora</taxon>
    </lineage>
</organism>
<evidence type="ECO:0000313" key="1">
    <source>
        <dbReference type="EMBL" id="KAJ9090564.1"/>
    </source>
</evidence>
<accession>A0ACC2UTW1</accession>
<keyword evidence="1" id="KW-0808">Transferase</keyword>
<proteinExistence type="predicted"/>
<comment type="caution">
    <text evidence="1">The sequence shown here is derived from an EMBL/GenBank/DDBJ whole genome shotgun (WGS) entry which is preliminary data.</text>
</comment>
<keyword evidence="1" id="KW-0328">Glycosyltransferase</keyword>
<reference evidence="1" key="1">
    <citation type="submission" date="2022-04" db="EMBL/GenBank/DDBJ databases">
        <title>Genome of the entomopathogenic fungus Entomophthora muscae.</title>
        <authorList>
            <person name="Elya C."/>
            <person name="Lovett B.R."/>
            <person name="Lee E."/>
            <person name="Macias A.M."/>
            <person name="Hajek A.E."/>
            <person name="De Bivort B.L."/>
            <person name="Kasson M.T."/>
            <person name="De Fine Licht H.H."/>
            <person name="Stajich J.E."/>
        </authorList>
    </citation>
    <scope>NUCLEOTIDE SEQUENCE</scope>
    <source>
        <strain evidence="1">Berkeley</strain>
    </source>
</reference>